<dbReference type="Proteomes" id="UP000033514">
    <property type="component" value="Unassembled WGS sequence"/>
</dbReference>
<evidence type="ECO:0000256" key="16">
    <source>
        <dbReference type="ARBA" id="ARBA00042798"/>
    </source>
</evidence>
<evidence type="ECO:0000256" key="1">
    <source>
        <dbReference type="ARBA" id="ARBA00001946"/>
    </source>
</evidence>
<feature type="binding site" evidence="18">
    <location>
        <position position="41"/>
    </location>
    <ligand>
        <name>Mg(2+)</name>
        <dbReference type="ChEBI" id="CHEBI:18420"/>
    </ligand>
</feature>
<organism evidence="20 21">
    <name type="scientific">Devosia soli</name>
    <dbReference type="NCBI Taxonomy" id="361041"/>
    <lineage>
        <taxon>Bacteria</taxon>
        <taxon>Pseudomonadati</taxon>
        <taxon>Pseudomonadota</taxon>
        <taxon>Alphaproteobacteria</taxon>
        <taxon>Hyphomicrobiales</taxon>
        <taxon>Devosiaceae</taxon>
        <taxon>Devosia</taxon>
    </lineage>
</organism>
<keyword evidence="8 18" id="KW-0460">Magnesium</keyword>
<keyword evidence="4" id="KW-0235">DNA replication</keyword>
<keyword evidence="21" id="KW-1185">Reference proteome</keyword>
<evidence type="ECO:0000256" key="4">
    <source>
        <dbReference type="ARBA" id="ARBA00022705"/>
    </source>
</evidence>
<dbReference type="CDD" id="cd03425">
    <property type="entry name" value="NUDIX_MutT_NudA_like"/>
    <property type="match status" value="1"/>
</dbReference>
<dbReference type="SUPFAM" id="SSF55811">
    <property type="entry name" value="Nudix"/>
    <property type="match status" value="1"/>
</dbReference>
<dbReference type="GO" id="GO:0035539">
    <property type="term" value="F:8-oxo-7,8-dihydrodeoxyguanosine triphosphate pyrophosphatase activity"/>
    <property type="evidence" value="ECO:0007669"/>
    <property type="project" value="UniProtKB-EC"/>
</dbReference>
<evidence type="ECO:0000256" key="12">
    <source>
        <dbReference type="ARBA" id="ARBA00038905"/>
    </source>
</evidence>
<dbReference type="GO" id="GO:0044716">
    <property type="term" value="F:8-oxo-GDP phosphatase activity"/>
    <property type="evidence" value="ECO:0007669"/>
    <property type="project" value="TreeGrafter"/>
</dbReference>
<evidence type="ECO:0000256" key="15">
    <source>
        <dbReference type="ARBA" id="ARBA00041979"/>
    </source>
</evidence>
<keyword evidence="9" id="KW-0234">DNA repair</keyword>
<feature type="binding site" evidence="17">
    <location>
        <position position="27"/>
    </location>
    <ligand>
        <name>8-oxo-dGTP</name>
        <dbReference type="ChEBI" id="CHEBI:77896"/>
    </ligand>
</feature>
<dbReference type="EC" id="3.6.1.55" evidence="12"/>
<evidence type="ECO:0000256" key="11">
    <source>
        <dbReference type="ARBA" id="ARBA00036904"/>
    </source>
</evidence>
<comment type="catalytic activity">
    <reaction evidence="11">
        <text>8-oxo-GTP + H2O = 8-oxo-GMP + diphosphate + H(+)</text>
        <dbReference type="Rhea" id="RHEA:67616"/>
        <dbReference type="ChEBI" id="CHEBI:15377"/>
        <dbReference type="ChEBI" id="CHEBI:15378"/>
        <dbReference type="ChEBI" id="CHEBI:33019"/>
        <dbReference type="ChEBI" id="CHEBI:143553"/>
        <dbReference type="ChEBI" id="CHEBI:145694"/>
    </reaction>
</comment>
<keyword evidence="3" id="KW-0515">Mutator protein</keyword>
<reference evidence="20 21" key="1">
    <citation type="submission" date="2015-03" db="EMBL/GenBank/DDBJ databases">
        <authorList>
            <person name="Hassan Y.I."/>
            <person name="Lepp D."/>
            <person name="Zhou T."/>
        </authorList>
    </citation>
    <scope>NUCLEOTIDE SEQUENCE [LARGE SCALE GENOMIC DNA]</scope>
    <source>
        <strain evidence="20 21">GH2-10</strain>
    </source>
</reference>
<dbReference type="NCBIfam" id="TIGR00586">
    <property type="entry name" value="mutt"/>
    <property type="match status" value="1"/>
</dbReference>
<protein>
    <recommendedName>
        <fullName evidence="13">8-oxo-dGTP diphosphatase</fullName>
        <ecNumber evidence="12">3.6.1.55</ecNumber>
    </recommendedName>
    <alternativeName>
        <fullName evidence="16">7,8-dihydro-8-oxoguanine-triphosphatase</fullName>
    </alternativeName>
    <alternativeName>
        <fullName evidence="15">Mutator protein MutT</fullName>
    </alternativeName>
    <alternativeName>
        <fullName evidence="14">dGTP pyrophosphohydrolase</fullName>
    </alternativeName>
</protein>
<dbReference type="InterPro" id="IPR020476">
    <property type="entry name" value="Nudix_hydrolase"/>
</dbReference>
<gene>
    <name evidence="20" type="ORF">VW35_12000</name>
</gene>
<evidence type="ECO:0000256" key="10">
    <source>
        <dbReference type="ARBA" id="ARBA00035861"/>
    </source>
</evidence>
<dbReference type="GO" id="GO:0046872">
    <property type="term" value="F:metal ion binding"/>
    <property type="evidence" value="ECO:0007669"/>
    <property type="project" value="UniProtKB-KW"/>
</dbReference>
<dbReference type="FunFam" id="3.90.79.10:FF:000014">
    <property type="entry name" value="8-oxo-dGTP diphosphatase MutT"/>
    <property type="match status" value="1"/>
</dbReference>
<keyword evidence="5 18" id="KW-0479">Metal-binding</keyword>
<feature type="binding site" evidence="18">
    <location>
        <position position="61"/>
    </location>
    <ligand>
        <name>Mg(2+)</name>
        <dbReference type="ChEBI" id="CHEBI:18420"/>
    </ligand>
</feature>
<dbReference type="InterPro" id="IPR047127">
    <property type="entry name" value="MutT-like"/>
</dbReference>
<name>A0A0F5L815_9HYPH</name>
<dbReference type="OrthoDB" id="9810648at2"/>
<sequence length="136" mass="15277">MSEAKPILLVVACALVDTDRRVLIAQRPEGKHMAGMWEFPGGKVETGETPEAALIRELREELAVETKEACLAPLSFASHSYEQMHLLMPLYVCRRWQGTPTTNEHKALKWVRPQALRDYPMPPADEPLIAALCDLL</sequence>
<evidence type="ECO:0000313" key="20">
    <source>
        <dbReference type="EMBL" id="KKB78349.1"/>
    </source>
</evidence>
<evidence type="ECO:0000313" key="21">
    <source>
        <dbReference type="Proteomes" id="UP000033514"/>
    </source>
</evidence>
<evidence type="ECO:0000256" key="6">
    <source>
        <dbReference type="ARBA" id="ARBA00022763"/>
    </source>
</evidence>
<dbReference type="PANTHER" id="PTHR47707:SF1">
    <property type="entry name" value="NUDIX HYDROLASE FAMILY PROTEIN"/>
    <property type="match status" value="1"/>
</dbReference>
<dbReference type="RefSeq" id="WP_046143280.1">
    <property type="nucleotide sequence ID" value="NZ_LAJG01000022.1"/>
</dbReference>
<dbReference type="InterPro" id="IPR000086">
    <property type="entry name" value="NUDIX_hydrolase_dom"/>
</dbReference>
<evidence type="ECO:0000256" key="17">
    <source>
        <dbReference type="PIRSR" id="PIRSR603561-1"/>
    </source>
</evidence>
<dbReference type="GO" id="GO:0008413">
    <property type="term" value="F:8-oxo-7,8-dihydroguanosine triphosphate pyrophosphatase activity"/>
    <property type="evidence" value="ECO:0007669"/>
    <property type="project" value="InterPro"/>
</dbReference>
<dbReference type="PANTHER" id="PTHR47707">
    <property type="entry name" value="8-OXO-DGTP DIPHOSPHATASE"/>
    <property type="match status" value="1"/>
</dbReference>
<comment type="cofactor">
    <cofactor evidence="1 18">
        <name>Mg(2+)</name>
        <dbReference type="ChEBI" id="CHEBI:18420"/>
    </cofactor>
</comment>
<dbReference type="InterPro" id="IPR003561">
    <property type="entry name" value="Mutator_MutT"/>
</dbReference>
<evidence type="ECO:0000256" key="3">
    <source>
        <dbReference type="ARBA" id="ARBA00022457"/>
    </source>
</evidence>
<evidence type="ECO:0000256" key="5">
    <source>
        <dbReference type="ARBA" id="ARBA00022723"/>
    </source>
</evidence>
<evidence type="ECO:0000256" key="8">
    <source>
        <dbReference type="ARBA" id="ARBA00022842"/>
    </source>
</evidence>
<dbReference type="GO" id="GO:0006281">
    <property type="term" value="P:DNA repair"/>
    <property type="evidence" value="ECO:0007669"/>
    <property type="project" value="UniProtKB-KW"/>
</dbReference>
<proteinExistence type="inferred from homology"/>
<keyword evidence="7 20" id="KW-0378">Hydrolase</keyword>
<feature type="binding site" evidence="17">
    <location>
        <position position="32"/>
    </location>
    <ligand>
        <name>8-oxo-dGTP</name>
        <dbReference type="ChEBI" id="CHEBI:77896"/>
    </ligand>
</feature>
<accession>A0A0F5L815</accession>
<dbReference type="InterPro" id="IPR015797">
    <property type="entry name" value="NUDIX_hydrolase-like_dom_sf"/>
</dbReference>
<evidence type="ECO:0000259" key="19">
    <source>
        <dbReference type="PROSITE" id="PS51462"/>
    </source>
</evidence>
<dbReference type="InterPro" id="IPR029119">
    <property type="entry name" value="MutY_C"/>
</dbReference>
<dbReference type="PATRIC" id="fig|361041.3.peg.1772"/>
<dbReference type="Pfam" id="PF14815">
    <property type="entry name" value="NUDIX_4"/>
    <property type="match status" value="1"/>
</dbReference>
<comment type="catalytic activity">
    <reaction evidence="10">
        <text>8-oxo-dGTP + H2O = 8-oxo-dGMP + diphosphate + H(+)</text>
        <dbReference type="Rhea" id="RHEA:31575"/>
        <dbReference type="ChEBI" id="CHEBI:15377"/>
        <dbReference type="ChEBI" id="CHEBI:15378"/>
        <dbReference type="ChEBI" id="CHEBI:33019"/>
        <dbReference type="ChEBI" id="CHEBI:63224"/>
        <dbReference type="ChEBI" id="CHEBI:77896"/>
        <dbReference type="EC" id="3.6.1.55"/>
    </reaction>
</comment>
<dbReference type="PRINTS" id="PR00502">
    <property type="entry name" value="NUDIXFAMILY"/>
</dbReference>
<feature type="domain" description="Nudix hydrolase" evidence="19">
    <location>
        <begin position="6"/>
        <end position="136"/>
    </location>
</feature>
<dbReference type="GO" id="GO:0044715">
    <property type="term" value="F:8-oxo-dGDP phosphatase activity"/>
    <property type="evidence" value="ECO:0007669"/>
    <property type="project" value="TreeGrafter"/>
</dbReference>
<dbReference type="AlphaFoldDB" id="A0A0F5L815"/>
<comment type="similarity">
    <text evidence="2">Belongs to the Nudix hydrolase family.</text>
</comment>
<dbReference type="Gene3D" id="3.90.79.10">
    <property type="entry name" value="Nucleoside Triphosphate Pyrophosphohydrolase"/>
    <property type="match status" value="1"/>
</dbReference>
<dbReference type="GO" id="GO:0006260">
    <property type="term" value="P:DNA replication"/>
    <property type="evidence" value="ECO:0007669"/>
    <property type="project" value="UniProtKB-KW"/>
</dbReference>
<evidence type="ECO:0000256" key="13">
    <source>
        <dbReference type="ARBA" id="ARBA00040794"/>
    </source>
</evidence>
<evidence type="ECO:0000256" key="9">
    <source>
        <dbReference type="ARBA" id="ARBA00023204"/>
    </source>
</evidence>
<dbReference type="STRING" id="361041.VW35_12000"/>
<evidence type="ECO:0000256" key="18">
    <source>
        <dbReference type="PIRSR" id="PIRSR603561-2"/>
    </source>
</evidence>
<evidence type="ECO:0000256" key="2">
    <source>
        <dbReference type="ARBA" id="ARBA00005582"/>
    </source>
</evidence>
<evidence type="ECO:0000256" key="14">
    <source>
        <dbReference type="ARBA" id="ARBA00041592"/>
    </source>
</evidence>
<dbReference type="PROSITE" id="PS51462">
    <property type="entry name" value="NUDIX"/>
    <property type="match status" value="1"/>
</dbReference>
<dbReference type="EMBL" id="LAJG01000022">
    <property type="protein sequence ID" value="KKB78349.1"/>
    <property type="molecule type" value="Genomic_DNA"/>
</dbReference>
<keyword evidence="6" id="KW-0227">DNA damage</keyword>
<evidence type="ECO:0000256" key="7">
    <source>
        <dbReference type="ARBA" id="ARBA00022801"/>
    </source>
</evidence>
<feature type="binding site" evidence="17">
    <location>
        <begin position="38"/>
        <end position="41"/>
    </location>
    <ligand>
        <name>8-oxo-dGTP</name>
        <dbReference type="ChEBI" id="CHEBI:77896"/>
    </ligand>
</feature>
<comment type="caution">
    <text evidence="20">The sequence shown here is derived from an EMBL/GenBank/DDBJ whole genome shotgun (WGS) entry which is preliminary data.</text>
</comment>